<dbReference type="Gene3D" id="3.30.565.10">
    <property type="entry name" value="Histidine kinase-like ATPase, C-terminal domain"/>
    <property type="match status" value="1"/>
</dbReference>
<dbReference type="PANTHER" id="PTHR44936:SF10">
    <property type="entry name" value="SENSOR PROTEIN RSTB"/>
    <property type="match status" value="1"/>
</dbReference>
<comment type="caution">
    <text evidence="9">The sequence shown here is derived from an EMBL/GenBank/DDBJ whole genome shotgun (WGS) entry which is preliminary data.</text>
</comment>
<sequence length="536" mass="56209">MRQFGDGQRRLKLGGIAIALFGFLVTRFAVALVYEFDGSITQFVATGAIPLVLGLGLAIFGVALAVSTYSRLTVRTIALWCLLGAGGMGGVAAFSLYATGESPGEIGSGMETMVTNVILGGAVAGSLIGIQSARNERHRKRLAYAADRATVITRILRHDVLNAVTIVRGYAGLLRDGESSAKSTDAIIAESSRIEHAIENVEYLTADADAERRETVELGSVLEREIEAARARYESATIRVKGGYPSEGRVVGTERLATVFGHLLENAVEHGSTTPGPPETTVDVSIVDGPETLCVRIVDDGPGIGEEHRSRLQQRSLPTYDDPTAGFGLTISRLLVDRIGGRIDAPTDVADADGAVIEVTLRRANASGGDQSTNLQYGVPGWELGVAGGCAIIAGITMGIFLEALAGSVPIIGALYGVQNAAVGWTTHLFHSVIFGVIFAALLAQPTLERYRNLTGTMGIAVAFGVFLWLVAAGVVMPVWLSLLGIETAIPNLTAPSLVGHVIWGAMLGGCYATATDSLSRRLGGPGSVRSVAERV</sequence>
<feature type="transmembrane region" description="Helical" evidence="7">
    <location>
        <begin position="12"/>
        <end position="34"/>
    </location>
</feature>
<dbReference type="EC" id="2.7.13.3" evidence="2"/>
<evidence type="ECO:0000256" key="2">
    <source>
        <dbReference type="ARBA" id="ARBA00012438"/>
    </source>
</evidence>
<accession>A0AAP2Z742</accession>
<keyword evidence="4" id="KW-0547">Nucleotide-binding</keyword>
<evidence type="ECO:0000259" key="8">
    <source>
        <dbReference type="PROSITE" id="PS50109"/>
    </source>
</evidence>
<dbReference type="SMART" id="SM00387">
    <property type="entry name" value="HATPase_c"/>
    <property type="match status" value="1"/>
</dbReference>
<evidence type="ECO:0000256" key="1">
    <source>
        <dbReference type="ARBA" id="ARBA00000085"/>
    </source>
</evidence>
<evidence type="ECO:0000313" key="9">
    <source>
        <dbReference type="EMBL" id="MCU4751852.1"/>
    </source>
</evidence>
<evidence type="ECO:0000256" key="7">
    <source>
        <dbReference type="SAM" id="Phobius"/>
    </source>
</evidence>
<feature type="transmembrane region" description="Helical" evidence="7">
    <location>
        <begin position="112"/>
        <end position="130"/>
    </location>
</feature>
<proteinExistence type="predicted"/>
<reference evidence="9 10" key="1">
    <citation type="submission" date="2022-09" db="EMBL/GenBank/DDBJ databases">
        <title>Enrichment on poylsaccharides allowed isolation of novel metabolic and taxonomic groups of Haloarchaea.</title>
        <authorList>
            <person name="Sorokin D.Y."/>
            <person name="Elcheninov A.G."/>
            <person name="Khizhniak T.V."/>
            <person name="Kolganova T.V."/>
            <person name="Kublanov I.V."/>
        </authorList>
    </citation>
    <scope>NUCLEOTIDE SEQUENCE [LARGE SCALE GENOMIC DNA]</scope>
    <source>
        <strain evidence="9 10">AArc-curdl1</strain>
    </source>
</reference>
<name>A0AAP2Z742_9EURY</name>
<comment type="catalytic activity">
    <reaction evidence="1">
        <text>ATP + protein L-histidine = ADP + protein N-phospho-L-histidine.</text>
        <dbReference type="EC" id="2.7.13.3"/>
    </reaction>
</comment>
<dbReference type="RefSeq" id="WP_342808047.1">
    <property type="nucleotide sequence ID" value="NZ_JAOPJZ010000004.1"/>
</dbReference>
<keyword evidence="7" id="KW-0472">Membrane</keyword>
<feature type="transmembrane region" description="Helical" evidence="7">
    <location>
        <begin position="40"/>
        <end position="65"/>
    </location>
</feature>
<dbReference type="InterPro" id="IPR003594">
    <property type="entry name" value="HATPase_dom"/>
</dbReference>
<feature type="transmembrane region" description="Helical" evidence="7">
    <location>
        <begin position="493"/>
        <end position="515"/>
    </location>
</feature>
<keyword evidence="7" id="KW-1133">Transmembrane helix</keyword>
<keyword evidence="5" id="KW-0418">Kinase</keyword>
<dbReference type="GO" id="GO:0004673">
    <property type="term" value="F:protein histidine kinase activity"/>
    <property type="evidence" value="ECO:0007669"/>
    <property type="project" value="UniProtKB-EC"/>
</dbReference>
<dbReference type="GO" id="GO:0005524">
    <property type="term" value="F:ATP binding"/>
    <property type="evidence" value="ECO:0007669"/>
    <property type="project" value="UniProtKB-KW"/>
</dbReference>
<dbReference type="InterPro" id="IPR005467">
    <property type="entry name" value="His_kinase_dom"/>
</dbReference>
<dbReference type="SUPFAM" id="SSF55874">
    <property type="entry name" value="ATPase domain of HSP90 chaperone/DNA topoisomerase II/histidine kinase"/>
    <property type="match status" value="1"/>
</dbReference>
<dbReference type="PROSITE" id="PS50109">
    <property type="entry name" value="HIS_KIN"/>
    <property type="match status" value="1"/>
</dbReference>
<dbReference type="InterPro" id="IPR050980">
    <property type="entry name" value="2C_sensor_his_kinase"/>
</dbReference>
<dbReference type="InterPro" id="IPR036890">
    <property type="entry name" value="HATPase_C_sf"/>
</dbReference>
<dbReference type="EMBL" id="JAOPJZ010000004">
    <property type="protein sequence ID" value="MCU4751852.1"/>
    <property type="molecule type" value="Genomic_DNA"/>
</dbReference>
<feature type="transmembrane region" description="Helical" evidence="7">
    <location>
        <begin position="422"/>
        <end position="444"/>
    </location>
</feature>
<dbReference type="Proteomes" id="UP001321047">
    <property type="component" value="Unassembled WGS sequence"/>
</dbReference>
<keyword evidence="10" id="KW-1185">Reference proteome</keyword>
<feature type="domain" description="Histidine kinase" evidence="8">
    <location>
        <begin position="155"/>
        <end position="365"/>
    </location>
</feature>
<dbReference type="AlphaFoldDB" id="A0AAP2Z742"/>
<feature type="transmembrane region" description="Helical" evidence="7">
    <location>
        <begin position="456"/>
        <end position="481"/>
    </location>
</feature>
<evidence type="ECO:0000256" key="3">
    <source>
        <dbReference type="ARBA" id="ARBA00022679"/>
    </source>
</evidence>
<organism evidence="9 10">
    <name type="scientific">Natronosalvus hydrolyticus</name>
    <dbReference type="NCBI Taxonomy" id="2979988"/>
    <lineage>
        <taxon>Archaea</taxon>
        <taxon>Methanobacteriati</taxon>
        <taxon>Methanobacteriota</taxon>
        <taxon>Stenosarchaea group</taxon>
        <taxon>Halobacteria</taxon>
        <taxon>Halobacteriales</taxon>
        <taxon>Natrialbaceae</taxon>
        <taxon>Natronosalvus</taxon>
    </lineage>
</organism>
<keyword evidence="7" id="KW-0812">Transmembrane</keyword>
<feature type="transmembrane region" description="Helical" evidence="7">
    <location>
        <begin position="384"/>
        <end position="402"/>
    </location>
</feature>
<dbReference type="PANTHER" id="PTHR44936">
    <property type="entry name" value="SENSOR PROTEIN CREC"/>
    <property type="match status" value="1"/>
</dbReference>
<evidence type="ECO:0000256" key="5">
    <source>
        <dbReference type="ARBA" id="ARBA00022777"/>
    </source>
</evidence>
<keyword evidence="6 9" id="KW-0067">ATP-binding</keyword>
<feature type="transmembrane region" description="Helical" evidence="7">
    <location>
        <begin position="77"/>
        <end position="100"/>
    </location>
</feature>
<dbReference type="Pfam" id="PF02518">
    <property type="entry name" value="HATPase_c"/>
    <property type="match status" value="1"/>
</dbReference>
<keyword evidence="3" id="KW-0808">Transferase</keyword>
<evidence type="ECO:0000256" key="4">
    <source>
        <dbReference type="ARBA" id="ARBA00022741"/>
    </source>
</evidence>
<evidence type="ECO:0000256" key="6">
    <source>
        <dbReference type="ARBA" id="ARBA00022840"/>
    </source>
</evidence>
<evidence type="ECO:0000313" key="10">
    <source>
        <dbReference type="Proteomes" id="UP001321047"/>
    </source>
</evidence>
<protein>
    <recommendedName>
        <fullName evidence="2">histidine kinase</fullName>
        <ecNumber evidence="2">2.7.13.3</ecNumber>
    </recommendedName>
</protein>
<gene>
    <name evidence="9" type="ORF">OB919_07635</name>
</gene>